<evidence type="ECO:0000256" key="3">
    <source>
        <dbReference type="ARBA" id="ARBA00023012"/>
    </source>
</evidence>
<keyword evidence="6" id="KW-0804">Transcription</keyword>
<evidence type="ECO:0000256" key="1">
    <source>
        <dbReference type="ARBA" id="ARBA00018672"/>
    </source>
</evidence>
<sequence>MPNKNILIAEDDADIVELLSLYLTGEGYTVFSAENGLAALERIASTKIDLAILDIMMPEMNGYDVLKRIRESHNFPVIMLSAKELDTDRILGLNLGADAYLTKPFNPLEVVAYVKSALRRYYDLGASDPGDRSPGEEHSLVVGELELDLLKFILRKRGRIVPLTPAEMKIVVKLMSAPGRVYTKAQLYACIGGEFYESDDNTMMVHISNIRSKIEDDPSNPRYIKTVRGLGYKIEAN</sequence>
<dbReference type="GO" id="GO:0032993">
    <property type="term" value="C:protein-DNA complex"/>
    <property type="evidence" value="ECO:0007669"/>
    <property type="project" value="TreeGrafter"/>
</dbReference>
<comment type="function">
    <text evidence="7">May play the central regulatory role in sporulation. It may be an element of the effector pathway responsible for the activation of sporulation genes in response to nutritional stress. Spo0A may act in concert with spo0H (a sigma factor) to control the expression of some genes that are critical to the sporulation process.</text>
</comment>
<dbReference type="InterPro" id="IPR036388">
    <property type="entry name" value="WH-like_DNA-bd_sf"/>
</dbReference>
<dbReference type="GO" id="GO:0000976">
    <property type="term" value="F:transcription cis-regulatory region binding"/>
    <property type="evidence" value="ECO:0007669"/>
    <property type="project" value="TreeGrafter"/>
</dbReference>
<dbReference type="SUPFAM" id="SSF52172">
    <property type="entry name" value="CheY-like"/>
    <property type="match status" value="1"/>
</dbReference>
<dbReference type="EMBL" id="DVFK01000009">
    <property type="protein sequence ID" value="HIQ66991.1"/>
    <property type="molecule type" value="Genomic_DNA"/>
</dbReference>
<feature type="DNA-binding region" description="OmpR/PhoB-type" evidence="9">
    <location>
        <begin position="137"/>
        <end position="236"/>
    </location>
</feature>
<dbReference type="PANTHER" id="PTHR48111">
    <property type="entry name" value="REGULATOR OF RPOS"/>
    <property type="match status" value="1"/>
</dbReference>
<evidence type="ECO:0000259" key="11">
    <source>
        <dbReference type="PROSITE" id="PS51755"/>
    </source>
</evidence>
<evidence type="ECO:0000313" key="13">
    <source>
        <dbReference type="Proteomes" id="UP000886796"/>
    </source>
</evidence>
<name>A0A9D0Z1V9_9FIRM</name>
<proteinExistence type="predicted"/>
<dbReference type="Gene3D" id="6.10.250.690">
    <property type="match status" value="1"/>
</dbReference>
<dbReference type="Proteomes" id="UP000886796">
    <property type="component" value="Unassembled WGS sequence"/>
</dbReference>
<dbReference type="InterPro" id="IPR001867">
    <property type="entry name" value="OmpR/PhoB-type_DNA-bd"/>
</dbReference>
<evidence type="ECO:0000256" key="5">
    <source>
        <dbReference type="ARBA" id="ARBA00023125"/>
    </source>
</evidence>
<feature type="domain" description="Response regulatory" evidence="10">
    <location>
        <begin position="5"/>
        <end position="118"/>
    </location>
</feature>
<dbReference type="Gene3D" id="1.10.10.10">
    <property type="entry name" value="Winged helix-like DNA-binding domain superfamily/Winged helix DNA-binding domain"/>
    <property type="match status" value="1"/>
</dbReference>
<dbReference type="PANTHER" id="PTHR48111:SF40">
    <property type="entry name" value="PHOSPHATE REGULON TRANSCRIPTIONAL REGULATORY PROTEIN PHOB"/>
    <property type="match status" value="1"/>
</dbReference>
<dbReference type="InterPro" id="IPR039420">
    <property type="entry name" value="WalR-like"/>
</dbReference>
<keyword evidence="5 9" id="KW-0238">DNA-binding</keyword>
<evidence type="ECO:0000256" key="9">
    <source>
        <dbReference type="PROSITE-ProRule" id="PRU01091"/>
    </source>
</evidence>
<accession>A0A9D0Z1V9</accession>
<dbReference type="Pfam" id="PF00486">
    <property type="entry name" value="Trans_reg_C"/>
    <property type="match status" value="1"/>
</dbReference>
<dbReference type="GO" id="GO:0000156">
    <property type="term" value="F:phosphorelay response regulator activity"/>
    <property type="evidence" value="ECO:0007669"/>
    <property type="project" value="TreeGrafter"/>
</dbReference>
<comment type="caution">
    <text evidence="12">The sequence shown here is derived from an EMBL/GenBank/DDBJ whole genome shotgun (WGS) entry which is preliminary data.</text>
</comment>
<keyword evidence="2 8" id="KW-0597">Phosphoprotein</keyword>
<dbReference type="SMART" id="SM00448">
    <property type="entry name" value="REC"/>
    <property type="match status" value="1"/>
</dbReference>
<evidence type="ECO:0000256" key="6">
    <source>
        <dbReference type="ARBA" id="ARBA00023163"/>
    </source>
</evidence>
<reference evidence="12" key="2">
    <citation type="journal article" date="2021" name="PeerJ">
        <title>Extensive microbial diversity within the chicken gut microbiome revealed by metagenomics and culture.</title>
        <authorList>
            <person name="Gilroy R."/>
            <person name="Ravi A."/>
            <person name="Getino M."/>
            <person name="Pursley I."/>
            <person name="Horton D.L."/>
            <person name="Alikhan N.F."/>
            <person name="Baker D."/>
            <person name="Gharbi K."/>
            <person name="Hall N."/>
            <person name="Watson M."/>
            <person name="Adriaenssens E.M."/>
            <person name="Foster-Nyarko E."/>
            <person name="Jarju S."/>
            <person name="Secka A."/>
            <person name="Antonio M."/>
            <person name="Oren A."/>
            <person name="Chaudhuri R.R."/>
            <person name="La Ragione R."/>
            <person name="Hildebrand F."/>
            <person name="Pallen M.J."/>
        </authorList>
    </citation>
    <scope>NUCLEOTIDE SEQUENCE</scope>
    <source>
        <strain evidence="12">13361</strain>
    </source>
</reference>
<protein>
    <recommendedName>
        <fullName evidence="1">Stage 0 sporulation protein A homolog</fullName>
    </recommendedName>
</protein>
<keyword evidence="3" id="KW-0902">Two-component regulatory system</keyword>
<gene>
    <name evidence="12" type="ORF">IAB74_00570</name>
</gene>
<dbReference type="SUPFAM" id="SSF46894">
    <property type="entry name" value="C-terminal effector domain of the bipartite response regulators"/>
    <property type="match status" value="1"/>
</dbReference>
<evidence type="ECO:0000313" key="12">
    <source>
        <dbReference type="EMBL" id="HIQ66991.1"/>
    </source>
</evidence>
<dbReference type="Gene3D" id="3.40.50.2300">
    <property type="match status" value="1"/>
</dbReference>
<reference evidence="12" key="1">
    <citation type="submission" date="2020-10" db="EMBL/GenBank/DDBJ databases">
        <authorList>
            <person name="Gilroy R."/>
        </authorList>
    </citation>
    <scope>NUCLEOTIDE SEQUENCE</scope>
    <source>
        <strain evidence="12">13361</strain>
    </source>
</reference>
<keyword evidence="4" id="KW-0805">Transcription regulation</keyword>
<dbReference type="SMART" id="SM00862">
    <property type="entry name" value="Trans_reg_C"/>
    <property type="match status" value="1"/>
</dbReference>
<evidence type="ECO:0000259" key="10">
    <source>
        <dbReference type="PROSITE" id="PS50110"/>
    </source>
</evidence>
<organism evidence="12 13">
    <name type="scientific">Candidatus Faecousia excrementigallinarum</name>
    <dbReference type="NCBI Taxonomy" id="2840806"/>
    <lineage>
        <taxon>Bacteria</taxon>
        <taxon>Bacillati</taxon>
        <taxon>Bacillota</taxon>
        <taxon>Clostridia</taxon>
        <taxon>Eubacteriales</taxon>
        <taxon>Oscillospiraceae</taxon>
        <taxon>Faecousia</taxon>
    </lineage>
</organism>
<dbReference type="GO" id="GO:0006355">
    <property type="term" value="P:regulation of DNA-templated transcription"/>
    <property type="evidence" value="ECO:0007669"/>
    <property type="project" value="InterPro"/>
</dbReference>
<evidence type="ECO:0000256" key="4">
    <source>
        <dbReference type="ARBA" id="ARBA00023015"/>
    </source>
</evidence>
<dbReference type="AlphaFoldDB" id="A0A9D0Z1V9"/>
<feature type="modified residue" description="4-aspartylphosphate" evidence="8">
    <location>
        <position position="54"/>
    </location>
</feature>
<dbReference type="CDD" id="cd00383">
    <property type="entry name" value="trans_reg_C"/>
    <property type="match status" value="1"/>
</dbReference>
<dbReference type="FunFam" id="3.40.50.2300:FF:000001">
    <property type="entry name" value="DNA-binding response regulator PhoB"/>
    <property type="match status" value="1"/>
</dbReference>
<dbReference type="InterPro" id="IPR001789">
    <property type="entry name" value="Sig_transdc_resp-reg_receiver"/>
</dbReference>
<dbReference type="PROSITE" id="PS51755">
    <property type="entry name" value="OMPR_PHOB"/>
    <property type="match status" value="1"/>
</dbReference>
<evidence type="ECO:0000256" key="2">
    <source>
        <dbReference type="ARBA" id="ARBA00022553"/>
    </source>
</evidence>
<dbReference type="PROSITE" id="PS50110">
    <property type="entry name" value="RESPONSE_REGULATORY"/>
    <property type="match status" value="1"/>
</dbReference>
<dbReference type="InterPro" id="IPR011006">
    <property type="entry name" value="CheY-like_superfamily"/>
</dbReference>
<dbReference type="InterPro" id="IPR016032">
    <property type="entry name" value="Sig_transdc_resp-reg_C-effctor"/>
</dbReference>
<evidence type="ECO:0000256" key="8">
    <source>
        <dbReference type="PROSITE-ProRule" id="PRU00169"/>
    </source>
</evidence>
<dbReference type="GO" id="GO:0005829">
    <property type="term" value="C:cytosol"/>
    <property type="evidence" value="ECO:0007669"/>
    <property type="project" value="TreeGrafter"/>
</dbReference>
<evidence type="ECO:0000256" key="7">
    <source>
        <dbReference type="ARBA" id="ARBA00024867"/>
    </source>
</evidence>
<feature type="domain" description="OmpR/PhoB-type" evidence="11">
    <location>
        <begin position="137"/>
        <end position="236"/>
    </location>
</feature>
<dbReference type="Pfam" id="PF00072">
    <property type="entry name" value="Response_reg"/>
    <property type="match status" value="1"/>
</dbReference>